<reference evidence="2" key="1">
    <citation type="submission" date="2016-11" db="EMBL/GenBank/DDBJ databases">
        <authorList>
            <person name="Varghese N."/>
            <person name="Submissions S."/>
        </authorList>
    </citation>
    <scope>NUCLEOTIDE SEQUENCE [LARGE SCALE GENOMIC DNA]</scope>
    <source>
        <strain evidence="2">DSM 22212</strain>
    </source>
</reference>
<evidence type="ECO:0000313" key="1">
    <source>
        <dbReference type="EMBL" id="SHK46663.1"/>
    </source>
</evidence>
<accession>A0A1M6SPL6</accession>
<dbReference type="AlphaFoldDB" id="A0A1M6SPL6"/>
<name>A0A1M6SPL6_9BACT</name>
<dbReference type="STRING" id="633813.SAMN04488087_1174"/>
<gene>
    <name evidence="1" type="ORF">SAMN04488087_1174</name>
</gene>
<proteinExistence type="predicted"/>
<dbReference type="Proteomes" id="UP000185812">
    <property type="component" value="Unassembled WGS sequence"/>
</dbReference>
<dbReference type="Pfam" id="PF17170">
    <property type="entry name" value="DUF5128"/>
    <property type="match status" value="1"/>
</dbReference>
<sequence>MRFVLLMVGGGLCVLALAGCHKKTGTSLLQGPYDLGEIGERDRIAFFDSVQYEYRRVLLEQSHAEHYMDAPLDFLVDDSLIYLSDGKTSIKVFDRQGHFIKTLGDRGEGPGEYQFATQIFKCHDMIGVYDSMLKKFIFYRDLEYVYDFTFYAAGTLFNDPICRDQYLYISIRGFTPEWPYHLLKIDTTGNVVKAAMYMSDKYHAYFYTGFFYVYLLEIQQKIALAHAIHKKVFYFSYDLDSLYAEPLIMPPRCEAWRWPEIREINADAAAYEEQFFRIRDLVNRQSPCIFIGMYPYEGYKIYNYLMGENVNVKMVVSVVYNRKNDETVYLIGGNNFYVWQNRFVECEMDEHDRPYCDFFRIDLQQGDASLAPAYP</sequence>
<dbReference type="EMBL" id="FRAU01000003">
    <property type="protein sequence ID" value="SHK46663.1"/>
    <property type="molecule type" value="Genomic_DNA"/>
</dbReference>
<organism evidence="1 2">
    <name type="scientific">Rhodothermus profundi</name>
    <dbReference type="NCBI Taxonomy" id="633813"/>
    <lineage>
        <taxon>Bacteria</taxon>
        <taxon>Pseudomonadati</taxon>
        <taxon>Rhodothermota</taxon>
        <taxon>Rhodothermia</taxon>
        <taxon>Rhodothermales</taxon>
        <taxon>Rhodothermaceae</taxon>
        <taxon>Rhodothermus</taxon>
    </lineage>
</organism>
<keyword evidence="2" id="KW-1185">Reference proteome</keyword>
<dbReference type="OrthoDB" id="1096118at2"/>
<evidence type="ECO:0000313" key="2">
    <source>
        <dbReference type="Proteomes" id="UP000185812"/>
    </source>
</evidence>
<dbReference type="RefSeq" id="WP_072715037.1">
    <property type="nucleotide sequence ID" value="NZ_FRAU01000003.1"/>
</dbReference>
<protein>
    <recommendedName>
        <fullName evidence="3">6-bladed beta-propeller protein</fullName>
    </recommendedName>
</protein>
<dbReference type="PROSITE" id="PS51257">
    <property type="entry name" value="PROKAR_LIPOPROTEIN"/>
    <property type="match status" value="1"/>
</dbReference>
<evidence type="ECO:0008006" key="3">
    <source>
        <dbReference type="Google" id="ProtNLM"/>
    </source>
</evidence>